<feature type="signal peptide" evidence="8">
    <location>
        <begin position="1"/>
        <end position="43"/>
    </location>
</feature>
<dbReference type="PANTHER" id="PTHR30026">
    <property type="entry name" value="OUTER MEMBRANE PROTEIN TOLC"/>
    <property type="match status" value="1"/>
</dbReference>
<dbReference type="Gene3D" id="1.20.1600.10">
    <property type="entry name" value="Outer membrane efflux proteins (OEP)"/>
    <property type="match status" value="1"/>
</dbReference>
<evidence type="ECO:0000256" key="1">
    <source>
        <dbReference type="ARBA" id="ARBA00004442"/>
    </source>
</evidence>
<organism evidence="9 10">
    <name type="scientific">Caulobacter mirabilis</name>
    <dbReference type="NCBI Taxonomy" id="69666"/>
    <lineage>
        <taxon>Bacteria</taxon>
        <taxon>Pseudomonadati</taxon>
        <taxon>Pseudomonadota</taxon>
        <taxon>Alphaproteobacteria</taxon>
        <taxon>Caulobacterales</taxon>
        <taxon>Caulobacteraceae</taxon>
        <taxon>Caulobacter</taxon>
    </lineage>
</organism>
<evidence type="ECO:0000313" key="10">
    <source>
        <dbReference type="Proteomes" id="UP000228945"/>
    </source>
</evidence>
<evidence type="ECO:0000256" key="5">
    <source>
        <dbReference type="ARBA" id="ARBA00022692"/>
    </source>
</evidence>
<dbReference type="InterPro" id="IPR003423">
    <property type="entry name" value="OMP_efflux"/>
</dbReference>
<dbReference type="GO" id="GO:0015562">
    <property type="term" value="F:efflux transmembrane transporter activity"/>
    <property type="evidence" value="ECO:0007669"/>
    <property type="project" value="InterPro"/>
</dbReference>
<sequence>MRPEPPSSGERNLCGRRGRSLLFRPSAVVALSLALLAPTAVIAATPTVDPAPLEAPPPSADSRITIADAAAMTIAHHPDVARAFAALARGEADLGAARSVWAPQLSYRANLGPNMFSGDSGSGLNNNMAGPTLALQQRLWDFGRSKGEIGYAASTERQRRFEVEAVADLLAERGAIGFLEVKRFELLAEETLKHVQSLERLRGLIGLRVDAGISDKSDLLLADVRVQSAKGEESRARSALTVAKATLANLIGGMPERYDDPAPLIAAFAVREDDPDYASLPAIAAAEQAEAAAAARIEQARAERYPRVNLELGYSRNNYSYSTNDDNFTAMITVTGDLYRRGNRYAVRAAEQERRAARAAKETAELDARGRALAAREEIAGGRQRIEVYRAQEQQARLASRIFFEEYKLGKRSLTDLLNAELEIYRAASARIAAEYDILTARVRYETVHGKLRPSFGLPPTLIEEDPDGG</sequence>
<dbReference type="GO" id="GO:0009279">
    <property type="term" value="C:cell outer membrane"/>
    <property type="evidence" value="ECO:0007669"/>
    <property type="project" value="UniProtKB-SubCell"/>
</dbReference>
<feature type="chain" id="PRO_5016276780" evidence="8">
    <location>
        <begin position="44"/>
        <end position="470"/>
    </location>
</feature>
<keyword evidence="4" id="KW-1134">Transmembrane beta strand</keyword>
<keyword evidence="8" id="KW-0732">Signal</keyword>
<dbReference type="EMBL" id="CP024201">
    <property type="protein sequence ID" value="ATQ42938.1"/>
    <property type="molecule type" value="Genomic_DNA"/>
</dbReference>
<keyword evidence="3" id="KW-0813">Transport</keyword>
<dbReference type="SUPFAM" id="SSF56954">
    <property type="entry name" value="Outer membrane efflux proteins (OEP)"/>
    <property type="match status" value="1"/>
</dbReference>
<dbReference type="OrthoDB" id="9814637at2"/>
<dbReference type="GO" id="GO:1990281">
    <property type="term" value="C:efflux pump complex"/>
    <property type="evidence" value="ECO:0007669"/>
    <property type="project" value="TreeGrafter"/>
</dbReference>
<keyword evidence="5" id="KW-0812">Transmembrane</keyword>
<dbReference type="KEGG" id="cmb:CSW64_11220"/>
<evidence type="ECO:0000256" key="7">
    <source>
        <dbReference type="ARBA" id="ARBA00023237"/>
    </source>
</evidence>
<keyword evidence="6" id="KW-0472">Membrane</keyword>
<keyword evidence="10" id="KW-1185">Reference proteome</keyword>
<evidence type="ECO:0000256" key="8">
    <source>
        <dbReference type="SAM" id="SignalP"/>
    </source>
</evidence>
<proteinExistence type="inferred from homology"/>
<keyword evidence="7" id="KW-0998">Cell outer membrane</keyword>
<dbReference type="AlphaFoldDB" id="A0A2D2AY44"/>
<dbReference type="Pfam" id="PF02321">
    <property type="entry name" value="OEP"/>
    <property type="match status" value="2"/>
</dbReference>
<evidence type="ECO:0000256" key="6">
    <source>
        <dbReference type="ARBA" id="ARBA00023136"/>
    </source>
</evidence>
<reference evidence="9 10" key="1">
    <citation type="submission" date="2017-10" db="EMBL/GenBank/DDBJ databases">
        <title>Genome sequence of Caulobacter mirabilis FWC38.</title>
        <authorList>
            <person name="Fiebig A."/>
            <person name="Crosson S."/>
        </authorList>
    </citation>
    <scope>NUCLEOTIDE SEQUENCE [LARGE SCALE GENOMIC DNA]</scope>
    <source>
        <strain evidence="9 10">FWC 38</strain>
    </source>
</reference>
<name>A0A2D2AY44_9CAUL</name>
<dbReference type="RefSeq" id="WP_099622190.1">
    <property type="nucleotide sequence ID" value="NZ_CP024201.1"/>
</dbReference>
<evidence type="ECO:0000256" key="3">
    <source>
        <dbReference type="ARBA" id="ARBA00022448"/>
    </source>
</evidence>
<dbReference type="PANTHER" id="PTHR30026:SF22">
    <property type="entry name" value="OUTER MEMBRANE EFFLUX PROTEIN"/>
    <property type="match status" value="1"/>
</dbReference>
<gene>
    <name evidence="9" type="ORF">CSW64_11220</name>
</gene>
<evidence type="ECO:0000256" key="4">
    <source>
        <dbReference type="ARBA" id="ARBA00022452"/>
    </source>
</evidence>
<dbReference type="InterPro" id="IPR051906">
    <property type="entry name" value="TolC-like"/>
</dbReference>
<accession>A0A2D2AY44</accession>
<comment type="similarity">
    <text evidence="2">Belongs to the outer membrane factor (OMF) (TC 1.B.17) family.</text>
</comment>
<dbReference type="GO" id="GO:0015288">
    <property type="term" value="F:porin activity"/>
    <property type="evidence" value="ECO:0007669"/>
    <property type="project" value="TreeGrafter"/>
</dbReference>
<evidence type="ECO:0000313" key="9">
    <source>
        <dbReference type="EMBL" id="ATQ42938.1"/>
    </source>
</evidence>
<dbReference type="Proteomes" id="UP000228945">
    <property type="component" value="Chromosome"/>
</dbReference>
<evidence type="ECO:0000256" key="2">
    <source>
        <dbReference type="ARBA" id="ARBA00007613"/>
    </source>
</evidence>
<comment type="subcellular location">
    <subcellularLocation>
        <location evidence="1">Cell outer membrane</location>
    </subcellularLocation>
</comment>
<protein>
    <submittedName>
        <fullName evidence="9">RND transporter</fullName>
    </submittedName>
</protein>